<organism evidence="1 2">
    <name type="scientific">Pectobacterium phage vB_PcaM_CBB</name>
    <dbReference type="NCBI Taxonomy" id="2772511"/>
    <lineage>
        <taxon>Viruses</taxon>
        <taxon>Duplodnaviria</taxon>
        <taxon>Heunggongvirae</taxon>
        <taxon>Uroviricota</taxon>
        <taxon>Caudoviricetes</taxon>
        <taxon>Mimasvirus</taxon>
        <taxon>Mimasvirus CBB</taxon>
    </lineage>
</organism>
<keyword evidence="2" id="KW-1185">Reference proteome</keyword>
<evidence type="ECO:0000313" key="1">
    <source>
        <dbReference type="EMBL" id="AMM43918.1"/>
    </source>
</evidence>
<accession>A0A1L2CV70</accession>
<dbReference type="EMBL" id="KU574722">
    <property type="protein sequence ID" value="AMM43918.1"/>
    <property type="molecule type" value="Genomic_DNA"/>
</dbReference>
<gene>
    <name evidence="1" type="ORF">CBB_355</name>
</gene>
<sequence>MKTADEVLHELNSIVDGWSLSFDTTEYAIQLGDSSGAAYVFFNQTLLIEMTYWTHSKTYSALHRKVVFGDRQNAESGERESAFDAYIGLQWIIRMKAKELLNIINEMNKDRKNGNS</sequence>
<reference evidence="2" key="1">
    <citation type="submission" date="2016-01" db="EMBL/GenBank/DDBJ databases">
        <title>Isolation and Characterization of Enterobacteria phage CBB.</title>
        <authorList>
            <person name="Buttimer C.T.H."/>
            <person name="Hendrix H."/>
            <person name="Alexandre H."/>
            <person name="O'Mahony J."/>
            <person name="Lavigne R."/>
            <person name="Coffey A."/>
        </authorList>
    </citation>
    <scope>NUCLEOTIDE SEQUENCE [LARGE SCALE GENOMIC DNA]</scope>
</reference>
<evidence type="ECO:0000313" key="2">
    <source>
        <dbReference type="Proteomes" id="UP000223891"/>
    </source>
</evidence>
<dbReference type="Proteomes" id="UP000223891">
    <property type="component" value="Segment"/>
</dbReference>
<proteinExistence type="predicted"/>
<protein>
    <submittedName>
        <fullName evidence="1">Uncharacterized protein</fullName>
    </submittedName>
</protein>
<name>A0A1L2CV70_9CAUD</name>